<dbReference type="AlphaFoldDB" id="A0A7J7YX81"/>
<dbReference type="Proteomes" id="UP000558488">
    <property type="component" value="Unassembled WGS sequence"/>
</dbReference>
<gene>
    <name evidence="1" type="ORF">mPipKuh1_009864</name>
</gene>
<sequence>MYFCGFCGEGRVPSQQCLHDHLCEGPQGPSLPSCGHSGMESIPLPELNHRCQNYCRKHFPPPNGELPEGRNYVVILLAKQAPDPEQVYSGHLNDRVNGCKQNNHIPWYLSGGLKTVGRKISGASYLLFSC</sequence>
<proteinExistence type="predicted"/>
<evidence type="ECO:0000313" key="1">
    <source>
        <dbReference type="EMBL" id="KAF6366448.1"/>
    </source>
</evidence>
<dbReference type="EMBL" id="JACAGB010000004">
    <property type="protein sequence ID" value="KAF6366448.1"/>
    <property type="molecule type" value="Genomic_DNA"/>
</dbReference>
<keyword evidence="2" id="KW-1185">Reference proteome</keyword>
<evidence type="ECO:0000313" key="2">
    <source>
        <dbReference type="Proteomes" id="UP000558488"/>
    </source>
</evidence>
<protein>
    <submittedName>
        <fullName evidence="1">Uncharacterized protein</fullName>
    </submittedName>
</protein>
<comment type="caution">
    <text evidence="1">The sequence shown here is derived from an EMBL/GenBank/DDBJ whole genome shotgun (WGS) entry which is preliminary data.</text>
</comment>
<name>A0A7J7YX81_PIPKU</name>
<reference evidence="1 2" key="1">
    <citation type="journal article" date="2020" name="Nature">
        <title>Six reference-quality genomes reveal evolution of bat adaptations.</title>
        <authorList>
            <person name="Jebb D."/>
            <person name="Huang Z."/>
            <person name="Pippel M."/>
            <person name="Hughes G.M."/>
            <person name="Lavrichenko K."/>
            <person name="Devanna P."/>
            <person name="Winkler S."/>
            <person name="Jermiin L.S."/>
            <person name="Skirmuntt E.C."/>
            <person name="Katzourakis A."/>
            <person name="Burkitt-Gray L."/>
            <person name="Ray D.A."/>
            <person name="Sullivan K.A.M."/>
            <person name="Roscito J.G."/>
            <person name="Kirilenko B.M."/>
            <person name="Davalos L.M."/>
            <person name="Corthals A.P."/>
            <person name="Power M.L."/>
            <person name="Jones G."/>
            <person name="Ransome R.D."/>
            <person name="Dechmann D.K.N."/>
            <person name="Locatelli A.G."/>
            <person name="Puechmaille S.J."/>
            <person name="Fedrigo O."/>
            <person name="Jarvis E.D."/>
            <person name="Hiller M."/>
            <person name="Vernes S.C."/>
            <person name="Myers E.W."/>
            <person name="Teeling E.C."/>
        </authorList>
    </citation>
    <scope>NUCLEOTIDE SEQUENCE [LARGE SCALE GENOMIC DNA]</scope>
    <source>
        <strain evidence="1">MPipKuh1</strain>
        <tissue evidence="1">Flight muscle</tissue>
    </source>
</reference>
<accession>A0A7J7YX81</accession>
<organism evidence="1 2">
    <name type="scientific">Pipistrellus kuhlii</name>
    <name type="common">Kuhl's pipistrelle</name>
    <dbReference type="NCBI Taxonomy" id="59472"/>
    <lineage>
        <taxon>Eukaryota</taxon>
        <taxon>Metazoa</taxon>
        <taxon>Chordata</taxon>
        <taxon>Craniata</taxon>
        <taxon>Vertebrata</taxon>
        <taxon>Euteleostomi</taxon>
        <taxon>Mammalia</taxon>
        <taxon>Eutheria</taxon>
        <taxon>Laurasiatheria</taxon>
        <taxon>Chiroptera</taxon>
        <taxon>Yangochiroptera</taxon>
        <taxon>Vespertilionidae</taxon>
        <taxon>Pipistrellus</taxon>
    </lineage>
</organism>